<evidence type="ECO:0000256" key="1">
    <source>
        <dbReference type="SAM" id="MobiDB-lite"/>
    </source>
</evidence>
<dbReference type="EMBL" id="JAAAHW010011618">
    <property type="protein sequence ID" value="KAF9918740.1"/>
    <property type="molecule type" value="Genomic_DNA"/>
</dbReference>
<protein>
    <submittedName>
        <fullName evidence="2">Uncharacterized protein</fullName>
    </submittedName>
</protein>
<dbReference type="Proteomes" id="UP000749646">
    <property type="component" value="Unassembled WGS sequence"/>
</dbReference>
<name>A0A9P6IHT9_9FUNG</name>
<gene>
    <name evidence="2" type="ORF">BGZ65_012416</name>
</gene>
<comment type="caution">
    <text evidence="2">The sequence shown here is derived from an EMBL/GenBank/DDBJ whole genome shotgun (WGS) entry which is preliminary data.</text>
</comment>
<feature type="region of interest" description="Disordered" evidence="1">
    <location>
        <begin position="27"/>
        <end position="56"/>
    </location>
</feature>
<dbReference type="AlphaFoldDB" id="A0A9P6IHT9"/>
<feature type="non-terminal residue" evidence="2">
    <location>
        <position position="56"/>
    </location>
</feature>
<evidence type="ECO:0000313" key="2">
    <source>
        <dbReference type="EMBL" id="KAF9918740.1"/>
    </source>
</evidence>
<sequence length="56" mass="5683">MNPGLMTSGLHNIRPFEVSSPSVLTPLHTNTMMPSSAAPASQAAALPPIGPTINTG</sequence>
<proteinExistence type="predicted"/>
<organism evidence="2 3">
    <name type="scientific">Modicella reniformis</name>
    <dbReference type="NCBI Taxonomy" id="1440133"/>
    <lineage>
        <taxon>Eukaryota</taxon>
        <taxon>Fungi</taxon>
        <taxon>Fungi incertae sedis</taxon>
        <taxon>Mucoromycota</taxon>
        <taxon>Mortierellomycotina</taxon>
        <taxon>Mortierellomycetes</taxon>
        <taxon>Mortierellales</taxon>
        <taxon>Mortierellaceae</taxon>
        <taxon>Modicella</taxon>
    </lineage>
</organism>
<accession>A0A9P6IHT9</accession>
<reference evidence="2" key="1">
    <citation type="journal article" date="2020" name="Fungal Divers.">
        <title>Resolving the Mortierellaceae phylogeny through synthesis of multi-gene phylogenetics and phylogenomics.</title>
        <authorList>
            <person name="Vandepol N."/>
            <person name="Liber J."/>
            <person name="Desiro A."/>
            <person name="Na H."/>
            <person name="Kennedy M."/>
            <person name="Barry K."/>
            <person name="Grigoriev I.V."/>
            <person name="Miller A.N."/>
            <person name="O'Donnell K."/>
            <person name="Stajich J.E."/>
            <person name="Bonito G."/>
        </authorList>
    </citation>
    <scope>NUCLEOTIDE SEQUENCE</scope>
    <source>
        <strain evidence="2">MES-2147</strain>
    </source>
</reference>
<keyword evidence="3" id="KW-1185">Reference proteome</keyword>
<evidence type="ECO:0000313" key="3">
    <source>
        <dbReference type="Proteomes" id="UP000749646"/>
    </source>
</evidence>
<feature type="compositionally biased region" description="Low complexity" evidence="1">
    <location>
        <begin position="34"/>
        <end position="47"/>
    </location>
</feature>